<dbReference type="Proteomes" id="UP000276587">
    <property type="component" value="Unassembled WGS sequence"/>
</dbReference>
<dbReference type="InterPro" id="IPR036397">
    <property type="entry name" value="RNaseH_sf"/>
</dbReference>
<dbReference type="Gene3D" id="3.30.420.10">
    <property type="entry name" value="Ribonuclease H-like superfamily/Ribonuclease H"/>
    <property type="match status" value="1"/>
</dbReference>
<proteinExistence type="predicted"/>
<reference evidence="1 2" key="1">
    <citation type="submission" date="2018-08" db="EMBL/GenBank/DDBJ databases">
        <title>Recombination of ecologically and evolutionarily significant loci maintains genetic cohesion in the Pseudomonas syringae species complex.</title>
        <authorList>
            <person name="Dillon M."/>
            <person name="Thakur S."/>
            <person name="Almeida R.N.D."/>
            <person name="Weir B.S."/>
            <person name="Guttman D.S."/>
        </authorList>
    </citation>
    <scope>NUCLEOTIDE SEQUENCE [LARGE SCALE GENOMIC DNA]</scope>
    <source>
        <strain evidence="1 2">ICMP 3555</strain>
    </source>
</reference>
<name>A0A3M4AWE4_PSEMA</name>
<protein>
    <submittedName>
        <fullName evidence="1">Uncharacterized protein</fullName>
    </submittedName>
</protein>
<dbReference type="EMBL" id="RBQF01000133">
    <property type="protein sequence ID" value="RMP10604.1"/>
    <property type="molecule type" value="Genomic_DNA"/>
</dbReference>
<keyword evidence="2" id="KW-1185">Reference proteome</keyword>
<comment type="caution">
    <text evidence="1">The sequence shown here is derived from an EMBL/GenBank/DDBJ whole genome shotgun (WGS) entry which is preliminary data.</text>
</comment>
<sequence>MIYLGNGRVAKRRVFQNVMQALGIKWQTHIPAGKDGTLTTARSKGKVERPFRTVKEAHETLYHFHKRGPTNG</sequence>
<gene>
    <name evidence="1" type="ORF">ALQ29_200008</name>
</gene>
<evidence type="ECO:0000313" key="2">
    <source>
        <dbReference type="Proteomes" id="UP000276587"/>
    </source>
</evidence>
<dbReference type="InterPro" id="IPR012337">
    <property type="entry name" value="RNaseH-like_sf"/>
</dbReference>
<accession>A0A3M4AWE4</accession>
<dbReference type="SUPFAM" id="SSF53098">
    <property type="entry name" value="Ribonuclease H-like"/>
    <property type="match status" value="1"/>
</dbReference>
<dbReference type="AlphaFoldDB" id="A0A3M4AWE4"/>
<organism evidence="1 2">
    <name type="scientific">Pseudomonas marginalis pv. marginalis</name>
    <dbReference type="NCBI Taxonomy" id="97473"/>
    <lineage>
        <taxon>Bacteria</taxon>
        <taxon>Pseudomonadati</taxon>
        <taxon>Pseudomonadota</taxon>
        <taxon>Gammaproteobacteria</taxon>
        <taxon>Pseudomonadales</taxon>
        <taxon>Pseudomonadaceae</taxon>
        <taxon>Pseudomonas</taxon>
    </lineage>
</organism>
<evidence type="ECO:0000313" key="1">
    <source>
        <dbReference type="EMBL" id="RMP10604.1"/>
    </source>
</evidence>
<dbReference type="GO" id="GO:0003676">
    <property type="term" value="F:nucleic acid binding"/>
    <property type="evidence" value="ECO:0007669"/>
    <property type="project" value="InterPro"/>
</dbReference>